<evidence type="ECO:0000313" key="2">
    <source>
        <dbReference type="Proteomes" id="UP000663865"/>
    </source>
</evidence>
<accession>A0A818I1A0</accession>
<gene>
    <name evidence="1" type="ORF">KIK155_LOCUS16767</name>
</gene>
<organism evidence="1 2">
    <name type="scientific">Rotaria socialis</name>
    <dbReference type="NCBI Taxonomy" id="392032"/>
    <lineage>
        <taxon>Eukaryota</taxon>
        <taxon>Metazoa</taxon>
        <taxon>Spiralia</taxon>
        <taxon>Gnathifera</taxon>
        <taxon>Rotifera</taxon>
        <taxon>Eurotatoria</taxon>
        <taxon>Bdelloidea</taxon>
        <taxon>Philodinida</taxon>
        <taxon>Philodinidae</taxon>
        <taxon>Rotaria</taxon>
    </lineage>
</organism>
<comment type="caution">
    <text evidence="1">The sequence shown here is derived from an EMBL/GenBank/DDBJ whole genome shotgun (WGS) entry which is preliminary data.</text>
</comment>
<dbReference type="Proteomes" id="UP000663865">
    <property type="component" value="Unassembled WGS sequence"/>
</dbReference>
<feature type="non-terminal residue" evidence="1">
    <location>
        <position position="1"/>
    </location>
</feature>
<proteinExistence type="predicted"/>
<evidence type="ECO:0000313" key="1">
    <source>
        <dbReference type="EMBL" id="CAF3518254.1"/>
    </source>
</evidence>
<reference evidence="1" key="1">
    <citation type="submission" date="2021-02" db="EMBL/GenBank/DDBJ databases">
        <authorList>
            <person name="Nowell W R."/>
        </authorList>
    </citation>
    <scope>NUCLEOTIDE SEQUENCE</scope>
</reference>
<name>A0A818I1A0_9BILA</name>
<dbReference type="AlphaFoldDB" id="A0A818I1A0"/>
<sequence length="68" mass="7631">FFCFFNGGDGERSSEHDCEEEALFLVADDNNAMFVDGKRVFYTCGVWVDVDVEDKTGGTTTISFKTFL</sequence>
<protein>
    <submittedName>
        <fullName evidence="1">Uncharacterized protein</fullName>
    </submittedName>
</protein>
<dbReference type="EMBL" id="CAJNYV010002957">
    <property type="protein sequence ID" value="CAF3518254.1"/>
    <property type="molecule type" value="Genomic_DNA"/>
</dbReference>